<dbReference type="PANTHER" id="PTHR23024:SF635">
    <property type="entry name" value="OS07G0162700 PROTEIN"/>
    <property type="match status" value="1"/>
</dbReference>
<dbReference type="SUPFAM" id="SSF53474">
    <property type="entry name" value="alpha/beta-Hydrolases"/>
    <property type="match status" value="1"/>
</dbReference>
<name>A0A9Q1K7C5_9CARY</name>
<organism evidence="3 4">
    <name type="scientific">Carnegiea gigantea</name>
    <dbReference type="NCBI Taxonomy" id="171969"/>
    <lineage>
        <taxon>Eukaryota</taxon>
        <taxon>Viridiplantae</taxon>
        <taxon>Streptophyta</taxon>
        <taxon>Embryophyta</taxon>
        <taxon>Tracheophyta</taxon>
        <taxon>Spermatophyta</taxon>
        <taxon>Magnoliopsida</taxon>
        <taxon>eudicotyledons</taxon>
        <taxon>Gunneridae</taxon>
        <taxon>Pentapetalae</taxon>
        <taxon>Caryophyllales</taxon>
        <taxon>Cactineae</taxon>
        <taxon>Cactaceae</taxon>
        <taxon>Cactoideae</taxon>
        <taxon>Echinocereeae</taxon>
        <taxon>Carnegiea</taxon>
    </lineage>
</organism>
<accession>A0A9Q1K7C5</accession>
<dbReference type="PANTHER" id="PTHR23024">
    <property type="entry name" value="ARYLACETAMIDE DEACETYLASE"/>
    <property type="match status" value="1"/>
</dbReference>
<dbReference type="Pfam" id="PF07859">
    <property type="entry name" value="Abhydrolase_3"/>
    <property type="match status" value="1"/>
</dbReference>
<keyword evidence="4" id="KW-1185">Reference proteome</keyword>
<dbReference type="EMBL" id="JAKOGI010000286">
    <property type="protein sequence ID" value="KAJ8437703.1"/>
    <property type="molecule type" value="Genomic_DNA"/>
</dbReference>
<dbReference type="Proteomes" id="UP001153076">
    <property type="component" value="Unassembled WGS sequence"/>
</dbReference>
<protein>
    <recommendedName>
        <fullName evidence="2">Alpha/beta hydrolase fold-3 domain-containing protein</fullName>
    </recommendedName>
</protein>
<comment type="caution">
    <text evidence="3">The sequence shown here is derived from an EMBL/GenBank/DDBJ whole genome shotgun (WGS) entry which is preliminary data.</text>
</comment>
<gene>
    <name evidence="3" type="ORF">Cgig2_008329</name>
</gene>
<dbReference type="OrthoDB" id="408631at2759"/>
<evidence type="ECO:0000313" key="3">
    <source>
        <dbReference type="EMBL" id="KAJ8437703.1"/>
    </source>
</evidence>
<evidence type="ECO:0000313" key="4">
    <source>
        <dbReference type="Proteomes" id="UP001153076"/>
    </source>
</evidence>
<dbReference type="GO" id="GO:0016787">
    <property type="term" value="F:hydrolase activity"/>
    <property type="evidence" value="ECO:0007669"/>
    <property type="project" value="InterPro"/>
</dbReference>
<dbReference type="AlphaFoldDB" id="A0A9Q1K7C5"/>
<dbReference type="InterPro" id="IPR013094">
    <property type="entry name" value="AB_hydrolase_3"/>
</dbReference>
<dbReference type="InterPro" id="IPR050466">
    <property type="entry name" value="Carboxylest/Gibb_receptor"/>
</dbReference>
<evidence type="ECO:0000256" key="1">
    <source>
        <dbReference type="ARBA" id="ARBA00010515"/>
    </source>
</evidence>
<sequence length="254" mass="28725">MSIVAEAPSFLQVFSNGCVKRFSPKIALASLESSNGYISKDVIIDPLKPITGRMFLPNTPLIMDTRRHNKLPMVVYFHGGGFCIGSTTWLSYHVFLGDLASKVGAIVLAVDYRLAPENRLPIAYKDGYSSLEWLVKNQNLEPWLKQANLSRIFLSGDSTGGNIAHNVAIEIIKSKNDFIKEVEIRGLLLIHPFFGSEMRTPKEMINKEAIEVRMNDMFWKLSIPEGFNRDYFGCNFEMVELCKNEWGQFPNVPN</sequence>
<dbReference type="InterPro" id="IPR029058">
    <property type="entry name" value="AB_hydrolase_fold"/>
</dbReference>
<evidence type="ECO:0000259" key="2">
    <source>
        <dbReference type="Pfam" id="PF07859"/>
    </source>
</evidence>
<dbReference type="Gene3D" id="3.40.50.1820">
    <property type="entry name" value="alpha/beta hydrolase"/>
    <property type="match status" value="1"/>
</dbReference>
<proteinExistence type="inferred from homology"/>
<reference evidence="3" key="1">
    <citation type="submission" date="2022-04" db="EMBL/GenBank/DDBJ databases">
        <title>Carnegiea gigantea Genome sequencing and assembly v2.</title>
        <authorList>
            <person name="Copetti D."/>
            <person name="Sanderson M.J."/>
            <person name="Burquez A."/>
            <person name="Wojciechowski M.F."/>
        </authorList>
    </citation>
    <scope>NUCLEOTIDE SEQUENCE</scope>
    <source>
        <strain evidence="3">SGP5-SGP5p</strain>
        <tissue evidence="3">Aerial part</tissue>
    </source>
</reference>
<feature type="domain" description="Alpha/beta hydrolase fold-3" evidence="2">
    <location>
        <begin position="74"/>
        <end position="234"/>
    </location>
</feature>
<comment type="similarity">
    <text evidence="1">Belongs to the 'GDXG' lipolytic enzyme family.</text>
</comment>